<dbReference type="Proteomes" id="UP000184048">
    <property type="component" value="Unassembled WGS sequence"/>
</dbReference>
<dbReference type="SUPFAM" id="SSF117856">
    <property type="entry name" value="AF0104/ALDC/Ptd012-like"/>
    <property type="match status" value="1"/>
</dbReference>
<dbReference type="Gene3D" id="3.30.1330.80">
    <property type="entry name" value="Hypothetical protein, similar to alpha- acetolactate decarboxylase, domain 2"/>
    <property type="match status" value="1"/>
</dbReference>
<dbReference type="STRING" id="1121884.SAMN02745131_01650"/>
<dbReference type="PANTHER" id="PTHR34988:SF1">
    <property type="entry name" value="DNA-BINDING PROTEIN"/>
    <property type="match status" value="1"/>
</dbReference>
<dbReference type="EMBL" id="FQUU01000005">
    <property type="protein sequence ID" value="SHF02515.1"/>
    <property type="molecule type" value="Genomic_DNA"/>
</dbReference>
<feature type="domain" description="PPC" evidence="1">
    <location>
        <begin position="1"/>
        <end position="130"/>
    </location>
</feature>
<sequence length="134" mass="14750">MTKTFALRLKPGEDLRKGIESFVKANDIKAGWIVSCAGSLTDYSIRFANQQGASKGQGHFEIVSLTGTVSVNGSHMHISISDSTGKTIGGHLLDSNKVYTTAEIILQQSDEYIFTREKDGTTPWEELQIKKKDQ</sequence>
<dbReference type="InterPro" id="IPR005175">
    <property type="entry name" value="PPC_dom"/>
</dbReference>
<protein>
    <recommendedName>
        <fullName evidence="1">PPC domain-containing protein</fullName>
    </recommendedName>
</protein>
<keyword evidence="3" id="KW-1185">Reference proteome</keyword>
<evidence type="ECO:0000259" key="1">
    <source>
        <dbReference type="PROSITE" id="PS51742"/>
    </source>
</evidence>
<reference evidence="2 3" key="1">
    <citation type="submission" date="2016-11" db="EMBL/GenBank/DDBJ databases">
        <authorList>
            <person name="Jaros S."/>
            <person name="Januszkiewicz K."/>
            <person name="Wedrychowicz H."/>
        </authorList>
    </citation>
    <scope>NUCLEOTIDE SEQUENCE [LARGE SCALE GENOMIC DNA]</scope>
    <source>
        <strain evidence="2 3">DSM 18119</strain>
    </source>
</reference>
<accession>A0A1M4Y9W2</accession>
<dbReference type="Pfam" id="PF03479">
    <property type="entry name" value="PCC"/>
    <property type="match status" value="1"/>
</dbReference>
<dbReference type="OrthoDB" id="552202at2"/>
<dbReference type="RefSeq" id="WP_072834853.1">
    <property type="nucleotide sequence ID" value="NZ_FQUU01000005.1"/>
</dbReference>
<dbReference type="CDD" id="cd11378">
    <property type="entry name" value="DUF296"/>
    <property type="match status" value="1"/>
</dbReference>
<dbReference type="PROSITE" id="PS51742">
    <property type="entry name" value="PPC"/>
    <property type="match status" value="1"/>
</dbReference>
<proteinExistence type="predicted"/>
<organism evidence="2 3">
    <name type="scientific">Flavisolibacter ginsengisoli DSM 18119</name>
    <dbReference type="NCBI Taxonomy" id="1121884"/>
    <lineage>
        <taxon>Bacteria</taxon>
        <taxon>Pseudomonadati</taxon>
        <taxon>Bacteroidota</taxon>
        <taxon>Chitinophagia</taxon>
        <taxon>Chitinophagales</taxon>
        <taxon>Chitinophagaceae</taxon>
        <taxon>Flavisolibacter</taxon>
    </lineage>
</organism>
<gene>
    <name evidence="2" type="ORF">SAMN02745131_01650</name>
</gene>
<dbReference type="AlphaFoldDB" id="A0A1M4Y9W2"/>
<evidence type="ECO:0000313" key="3">
    <source>
        <dbReference type="Proteomes" id="UP000184048"/>
    </source>
</evidence>
<dbReference type="PANTHER" id="PTHR34988">
    <property type="entry name" value="PROTEIN, PUTATIVE-RELATED"/>
    <property type="match status" value="1"/>
</dbReference>
<name>A0A1M4Y9W2_9BACT</name>
<evidence type="ECO:0000313" key="2">
    <source>
        <dbReference type="EMBL" id="SHF02515.1"/>
    </source>
</evidence>